<gene>
    <name evidence="1" type="ORF">GTW20_00245</name>
</gene>
<dbReference type="RefSeq" id="WP_161109920.1">
    <property type="nucleotide sequence ID" value="NZ_JBHXVI010000018.1"/>
</dbReference>
<dbReference type="AlphaFoldDB" id="A0A7K2IL94"/>
<name>A0A7K2IL94_9ACTN</name>
<comment type="caution">
    <text evidence="1">The sequence shown here is derived from an EMBL/GenBank/DDBJ whole genome shotgun (WGS) entry which is preliminary data.</text>
</comment>
<dbReference type="Proteomes" id="UP000467124">
    <property type="component" value="Unassembled WGS sequence"/>
</dbReference>
<protein>
    <submittedName>
        <fullName evidence="1">Uncharacterized protein</fullName>
    </submittedName>
</protein>
<evidence type="ECO:0000313" key="1">
    <source>
        <dbReference type="EMBL" id="MYR30731.1"/>
    </source>
</evidence>
<evidence type="ECO:0000313" key="2">
    <source>
        <dbReference type="Proteomes" id="UP000467124"/>
    </source>
</evidence>
<organism evidence="1 2">
    <name type="scientific">Nocardiopsis alba</name>
    <dbReference type="NCBI Taxonomy" id="53437"/>
    <lineage>
        <taxon>Bacteria</taxon>
        <taxon>Bacillati</taxon>
        <taxon>Actinomycetota</taxon>
        <taxon>Actinomycetes</taxon>
        <taxon>Streptosporangiales</taxon>
        <taxon>Nocardiopsidaceae</taxon>
        <taxon>Nocardiopsis</taxon>
    </lineage>
</organism>
<accession>A0A7K2IL94</accession>
<sequence>MTWQTDPDEGSVWAIQGAKSGARMARLQLQSATRGGQGIVESTDLEVRATTIPGGSVTAAAGGCVVLGREQQFQGSYYGYNVGLDTVSISPTGSGGGRSDLVIARVEDPTVEGPNVWDHALTDQLIYTRVLQGVSSTATDIPAGMTYSAIPLARIDIPANTATITQDMITDLRTMIDPRTRRELRTQFGQGDADGRMDYANYKPDYERWPQHEWTGLVIPSWATQVQVRADWINTVYPAPSASTGVDARGKVRIGLIGGGSNNLYSRHSVYNFNPQNVNNAYRCSIGLADTMTIPAAMRGMTVTLRMYAQADSATNHYLLADGWANFSVDLEFRERPVAAASL</sequence>
<proteinExistence type="predicted"/>
<dbReference type="EMBL" id="WWHY01000001">
    <property type="protein sequence ID" value="MYR30731.1"/>
    <property type="molecule type" value="Genomic_DNA"/>
</dbReference>
<reference evidence="1 2" key="1">
    <citation type="journal article" date="2019" name="Nat. Commun.">
        <title>The antimicrobial potential of Streptomyces from insect microbiomes.</title>
        <authorList>
            <person name="Chevrette M.G."/>
            <person name="Carlson C.M."/>
            <person name="Ortega H.E."/>
            <person name="Thomas C."/>
            <person name="Ananiev G.E."/>
            <person name="Barns K.J."/>
            <person name="Book A.J."/>
            <person name="Cagnazzo J."/>
            <person name="Carlos C."/>
            <person name="Flanigan W."/>
            <person name="Grubbs K.J."/>
            <person name="Horn H.A."/>
            <person name="Hoffmann F.M."/>
            <person name="Klassen J.L."/>
            <person name="Knack J.J."/>
            <person name="Lewin G.R."/>
            <person name="McDonald B.R."/>
            <person name="Muller L."/>
            <person name="Melo W.G.P."/>
            <person name="Pinto-Tomas A.A."/>
            <person name="Schmitz A."/>
            <person name="Wendt-Pienkowski E."/>
            <person name="Wildman S."/>
            <person name="Zhao M."/>
            <person name="Zhang F."/>
            <person name="Bugni T.S."/>
            <person name="Andes D.R."/>
            <person name="Pupo M.T."/>
            <person name="Currie C.R."/>
        </authorList>
    </citation>
    <scope>NUCLEOTIDE SEQUENCE [LARGE SCALE GENOMIC DNA]</scope>
    <source>
        <strain evidence="1 2">SID5840</strain>
    </source>
</reference>